<keyword evidence="10" id="KW-1185">Reference proteome</keyword>
<proteinExistence type="predicted"/>
<dbReference type="OrthoDB" id="9776053at2"/>
<dbReference type="Proteomes" id="UP000275394">
    <property type="component" value="Unassembled WGS sequence"/>
</dbReference>
<dbReference type="PANTHER" id="PTHR47870:SF4">
    <property type="entry name" value="CYTOCHROME C-TYPE BIOGENESIS PROTEIN CYCH"/>
    <property type="match status" value="1"/>
</dbReference>
<keyword evidence="6" id="KW-0472">Membrane</keyword>
<dbReference type="PANTHER" id="PTHR47870">
    <property type="entry name" value="CYTOCHROME C-TYPE BIOGENESIS PROTEIN CCMH"/>
    <property type="match status" value="1"/>
</dbReference>
<evidence type="ECO:0000313" key="9">
    <source>
        <dbReference type="EMBL" id="ROS04668.1"/>
    </source>
</evidence>
<dbReference type="RefSeq" id="WP_123710654.1">
    <property type="nucleotide sequence ID" value="NZ_RKHR01000003.1"/>
</dbReference>
<evidence type="ECO:0000259" key="8">
    <source>
        <dbReference type="Pfam" id="PF23914"/>
    </source>
</evidence>
<dbReference type="Gene3D" id="1.25.40.10">
    <property type="entry name" value="Tetratricopeptide repeat domain"/>
    <property type="match status" value="1"/>
</dbReference>
<protein>
    <submittedName>
        <fullName evidence="9">Cytochrome c-type biogenesis protein CcmH</fullName>
    </submittedName>
</protein>
<dbReference type="Pfam" id="PF23892">
    <property type="entry name" value="Ig_CycH"/>
    <property type="match status" value="1"/>
</dbReference>
<dbReference type="InterPro" id="IPR056412">
    <property type="entry name" value="Ig_CycH"/>
</dbReference>
<dbReference type="InterPro" id="IPR056413">
    <property type="entry name" value="TPR_CcmH_CycH"/>
</dbReference>
<dbReference type="SUPFAM" id="SSF48452">
    <property type="entry name" value="TPR-like"/>
    <property type="match status" value="1"/>
</dbReference>
<feature type="domain" description="Cytochrome c-type biogenesis protein H TPR" evidence="8">
    <location>
        <begin position="145"/>
        <end position="268"/>
    </location>
</feature>
<keyword evidence="2" id="KW-0677">Repeat</keyword>
<evidence type="ECO:0000256" key="6">
    <source>
        <dbReference type="SAM" id="Phobius"/>
    </source>
</evidence>
<keyword evidence="6" id="KW-1133">Transmembrane helix</keyword>
<keyword evidence="3" id="KW-0201">Cytochrome c-type biogenesis</keyword>
<sequence>MMIEFIIIAALMLLFAIAIVVVPVLGKHSVKVDTAAERKAMNVAAFKQRQGELELELTEQRLSEGEFERLLAELKLSLLEDTEGCEKNVASYAGSKLPVVICAGVLALMAIFAYGKLGAIDDVIIAQQWQKLTAAGESGAVPPKQLELMTNKLAQQLEGNDNPGNLYLLASLKMREENFKEAAAIFKRLVKLMPGDMSLAAEYVQSEYLANDRKIDDRLKMIIERILKADPNQPTLLALVAMDAYTLKDYPKALTYWKRLQRVTPPNTRNGQLLADTVRHVEGLANAAVDDAAKDQSVTKVDNAVPAASISVSIALADGVSASATDTVFVYARAVDGPKMPLAIHRTTVASLPLTVTLDDSMSMMAGMNMSSFEQVEIIARITKSGKVSPSKGDWQAVSAPLSPKKTHELDLLIDKQL</sequence>
<name>A0A3N2DXX7_9GAMM</name>
<feature type="domain" description="Cytochrome c-type biogenesis protein H Ig-like" evidence="7">
    <location>
        <begin position="310"/>
        <end position="415"/>
    </location>
</feature>
<comment type="subcellular location">
    <subcellularLocation>
        <location evidence="1">Cell envelope</location>
    </subcellularLocation>
</comment>
<dbReference type="GO" id="GO:0005886">
    <property type="term" value="C:plasma membrane"/>
    <property type="evidence" value="ECO:0007669"/>
    <property type="project" value="TreeGrafter"/>
</dbReference>
<feature type="transmembrane region" description="Helical" evidence="6">
    <location>
        <begin position="6"/>
        <end position="25"/>
    </location>
</feature>
<gene>
    <name evidence="9" type="ORF">EDC56_0181</name>
</gene>
<reference evidence="9 10" key="1">
    <citation type="submission" date="2018-11" db="EMBL/GenBank/DDBJ databases">
        <title>Genomic Encyclopedia of Type Strains, Phase IV (KMG-IV): sequencing the most valuable type-strain genomes for metagenomic binning, comparative biology and taxonomic classification.</title>
        <authorList>
            <person name="Goeker M."/>
        </authorList>
    </citation>
    <scope>NUCLEOTIDE SEQUENCE [LARGE SCALE GENOMIC DNA]</scope>
    <source>
        <strain evidence="9 10">DSM 100316</strain>
    </source>
</reference>
<comment type="caution">
    <text evidence="9">The sequence shown here is derived from an EMBL/GenBank/DDBJ whole genome shotgun (WGS) entry which is preliminary data.</text>
</comment>
<dbReference type="InterPro" id="IPR019734">
    <property type="entry name" value="TPR_rpt"/>
</dbReference>
<feature type="repeat" description="TPR" evidence="5">
    <location>
        <begin position="163"/>
        <end position="196"/>
    </location>
</feature>
<dbReference type="AlphaFoldDB" id="A0A3N2DXX7"/>
<keyword evidence="6" id="KW-0812">Transmembrane</keyword>
<dbReference type="InterPro" id="IPR051263">
    <property type="entry name" value="C-type_cytochrome_biogenesis"/>
</dbReference>
<evidence type="ECO:0000256" key="5">
    <source>
        <dbReference type="PROSITE-ProRule" id="PRU00339"/>
    </source>
</evidence>
<dbReference type="Pfam" id="PF23914">
    <property type="entry name" value="TPR_CcmH_CycH"/>
    <property type="match status" value="1"/>
</dbReference>
<dbReference type="EMBL" id="RKHR01000003">
    <property type="protein sequence ID" value="ROS04668.1"/>
    <property type="molecule type" value="Genomic_DNA"/>
</dbReference>
<dbReference type="GO" id="GO:0017004">
    <property type="term" value="P:cytochrome complex assembly"/>
    <property type="evidence" value="ECO:0007669"/>
    <property type="project" value="UniProtKB-KW"/>
</dbReference>
<evidence type="ECO:0000256" key="4">
    <source>
        <dbReference type="ARBA" id="ARBA00022803"/>
    </source>
</evidence>
<dbReference type="InterPro" id="IPR017560">
    <property type="entry name" value="Cyt_c_biogenesis_CcmI"/>
</dbReference>
<organism evidence="9 10">
    <name type="scientific">Sinobacterium caligoides</name>
    <dbReference type="NCBI Taxonomy" id="933926"/>
    <lineage>
        <taxon>Bacteria</taxon>
        <taxon>Pseudomonadati</taxon>
        <taxon>Pseudomonadota</taxon>
        <taxon>Gammaproteobacteria</taxon>
        <taxon>Cellvibrionales</taxon>
        <taxon>Spongiibacteraceae</taxon>
        <taxon>Sinobacterium</taxon>
    </lineage>
</organism>
<dbReference type="GO" id="GO:0030313">
    <property type="term" value="C:cell envelope"/>
    <property type="evidence" value="ECO:0007669"/>
    <property type="project" value="UniProtKB-SubCell"/>
</dbReference>
<dbReference type="PROSITE" id="PS50005">
    <property type="entry name" value="TPR"/>
    <property type="match status" value="1"/>
</dbReference>
<evidence type="ECO:0000313" key="10">
    <source>
        <dbReference type="Proteomes" id="UP000275394"/>
    </source>
</evidence>
<evidence type="ECO:0000256" key="1">
    <source>
        <dbReference type="ARBA" id="ARBA00004196"/>
    </source>
</evidence>
<feature type="transmembrane region" description="Helical" evidence="6">
    <location>
        <begin position="97"/>
        <end position="115"/>
    </location>
</feature>
<evidence type="ECO:0000256" key="3">
    <source>
        <dbReference type="ARBA" id="ARBA00022748"/>
    </source>
</evidence>
<keyword evidence="4 5" id="KW-0802">TPR repeat</keyword>
<dbReference type="InterPro" id="IPR011990">
    <property type="entry name" value="TPR-like_helical_dom_sf"/>
</dbReference>
<dbReference type="NCBIfam" id="TIGR03142">
    <property type="entry name" value="cytochro_ccmI"/>
    <property type="match status" value="1"/>
</dbReference>
<accession>A0A3N2DXX7</accession>
<evidence type="ECO:0000256" key="2">
    <source>
        <dbReference type="ARBA" id="ARBA00022737"/>
    </source>
</evidence>
<evidence type="ECO:0000259" key="7">
    <source>
        <dbReference type="Pfam" id="PF23892"/>
    </source>
</evidence>